<accession>A0A813IMG4</accession>
<gene>
    <name evidence="1" type="ORF">PGLA2088_LOCUS9188</name>
</gene>
<reference evidence="1" key="1">
    <citation type="submission" date="2021-02" db="EMBL/GenBank/DDBJ databases">
        <authorList>
            <person name="Dougan E. K."/>
            <person name="Rhodes N."/>
            <person name="Thang M."/>
            <person name="Chan C."/>
        </authorList>
    </citation>
    <scope>NUCLEOTIDE SEQUENCE</scope>
</reference>
<dbReference type="Proteomes" id="UP000626109">
    <property type="component" value="Unassembled WGS sequence"/>
</dbReference>
<feature type="non-terminal residue" evidence="1">
    <location>
        <position position="124"/>
    </location>
</feature>
<protein>
    <submittedName>
        <fullName evidence="1">Uncharacterized protein</fullName>
    </submittedName>
</protein>
<name>A0A813IMG4_POLGL</name>
<comment type="caution">
    <text evidence="1">The sequence shown here is derived from an EMBL/GenBank/DDBJ whole genome shotgun (WGS) entry which is preliminary data.</text>
</comment>
<dbReference type="EMBL" id="CAJNNW010010081">
    <property type="protein sequence ID" value="CAE8651703.1"/>
    <property type="molecule type" value="Genomic_DNA"/>
</dbReference>
<sequence length="124" mass="13030">MSVQTNSIMAQLPSGVDLAAARGAFAHFGELHALKFVSGAFGSAGFVAGEQVGHRTVELAAEPKMKDLSRLSDVHTSPAGSSVLEFFDARDAARYRQAIPVVSASAWMEAGLRAKVGICFEPPP</sequence>
<organism evidence="1 2">
    <name type="scientific">Polarella glacialis</name>
    <name type="common">Dinoflagellate</name>
    <dbReference type="NCBI Taxonomy" id="89957"/>
    <lineage>
        <taxon>Eukaryota</taxon>
        <taxon>Sar</taxon>
        <taxon>Alveolata</taxon>
        <taxon>Dinophyceae</taxon>
        <taxon>Suessiales</taxon>
        <taxon>Suessiaceae</taxon>
        <taxon>Polarella</taxon>
    </lineage>
</organism>
<dbReference type="AlphaFoldDB" id="A0A813IMG4"/>
<evidence type="ECO:0000313" key="1">
    <source>
        <dbReference type="EMBL" id="CAE8651703.1"/>
    </source>
</evidence>
<proteinExistence type="predicted"/>
<evidence type="ECO:0000313" key="2">
    <source>
        <dbReference type="Proteomes" id="UP000626109"/>
    </source>
</evidence>